<dbReference type="FunFam" id="3.40.47.10:FF:000019">
    <property type="entry name" value="Polyketide synthase type I"/>
    <property type="match status" value="1"/>
</dbReference>
<dbReference type="EMBL" id="JMQI01000026">
    <property type="protein sequence ID" value="KDN21841.1"/>
    <property type="molecule type" value="Genomic_DNA"/>
</dbReference>
<dbReference type="InterPro" id="IPR057326">
    <property type="entry name" value="KR_dom"/>
</dbReference>
<evidence type="ECO:0000256" key="4">
    <source>
        <dbReference type="ARBA" id="ARBA00022737"/>
    </source>
</evidence>
<dbReference type="Proteomes" id="UP000027345">
    <property type="component" value="Unassembled WGS sequence"/>
</dbReference>
<dbReference type="InterPro" id="IPR020807">
    <property type="entry name" value="PKS_DH"/>
</dbReference>
<feature type="active site" description="Proton donor; for dehydratase activity" evidence="7">
    <location>
        <position position="1085"/>
    </location>
</feature>
<dbReference type="GO" id="GO:0004312">
    <property type="term" value="F:fatty acid synthase activity"/>
    <property type="evidence" value="ECO:0007669"/>
    <property type="project" value="TreeGrafter"/>
</dbReference>
<gene>
    <name evidence="12" type="ORF">DV20_12995</name>
</gene>
<dbReference type="InterPro" id="IPR006162">
    <property type="entry name" value="Ppantetheine_attach_site"/>
</dbReference>
<dbReference type="SMART" id="SM00822">
    <property type="entry name" value="PKS_KR"/>
    <property type="match status" value="1"/>
</dbReference>
<dbReference type="Gene3D" id="3.30.70.3290">
    <property type="match status" value="1"/>
</dbReference>
<keyword evidence="5" id="KW-0511">Multifunctional enzyme</keyword>
<dbReference type="SUPFAM" id="SSF53901">
    <property type="entry name" value="Thiolase-like"/>
    <property type="match status" value="1"/>
</dbReference>
<evidence type="ECO:0000313" key="13">
    <source>
        <dbReference type="Proteomes" id="UP000027345"/>
    </source>
</evidence>
<feature type="region of interest" description="Disordered" evidence="8">
    <location>
        <begin position="1235"/>
        <end position="1255"/>
    </location>
</feature>
<evidence type="ECO:0000256" key="1">
    <source>
        <dbReference type="ARBA" id="ARBA00022450"/>
    </source>
</evidence>
<evidence type="ECO:0000259" key="9">
    <source>
        <dbReference type="PROSITE" id="PS50075"/>
    </source>
</evidence>
<organism evidence="12 13">
    <name type="scientific">Amycolatopsis rifamycinica</name>
    <dbReference type="NCBI Taxonomy" id="287986"/>
    <lineage>
        <taxon>Bacteria</taxon>
        <taxon>Bacillati</taxon>
        <taxon>Actinomycetota</taxon>
        <taxon>Actinomycetes</taxon>
        <taxon>Pseudonocardiales</taxon>
        <taxon>Pseudonocardiaceae</taxon>
        <taxon>Amycolatopsis</taxon>
    </lineage>
</organism>
<dbReference type="InterPro" id="IPR050091">
    <property type="entry name" value="PKS_NRPS_Biosynth_Enz"/>
</dbReference>
<dbReference type="CDD" id="cd08956">
    <property type="entry name" value="KR_3_FAS_SDR_x"/>
    <property type="match status" value="1"/>
</dbReference>
<dbReference type="InterPro" id="IPR020806">
    <property type="entry name" value="PKS_PP-bd"/>
</dbReference>
<keyword evidence="4" id="KW-0677">Repeat</keyword>
<dbReference type="InterPro" id="IPR036291">
    <property type="entry name" value="NAD(P)-bd_dom_sf"/>
</dbReference>
<accession>A0A066U316</accession>
<dbReference type="InterPro" id="IPR049900">
    <property type="entry name" value="PKS_mFAS_DH"/>
</dbReference>
<dbReference type="InterPro" id="IPR014031">
    <property type="entry name" value="Ketoacyl_synth_C"/>
</dbReference>
<dbReference type="InterPro" id="IPR032821">
    <property type="entry name" value="PKS_assoc"/>
</dbReference>
<protein>
    <submittedName>
        <fullName evidence="12">Uncharacterized protein</fullName>
    </submittedName>
</protein>
<dbReference type="Pfam" id="PF22953">
    <property type="entry name" value="SpnB_Rossmann"/>
    <property type="match status" value="1"/>
</dbReference>
<dbReference type="GO" id="GO:0004315">
    <property type="term" value="F:3-oxoacyl-[acyl-carrier-protein] synthase activity"/>
    <property type="evidence" value="ECO:0007669"/>
    <property type="project" value="InterPro"/>
</dbReference>
<dbReference type="FunFam" id="1.10.1200.10:FF:000007">
    <property type="entry name" value="Probable polyketide synthase pks17"/>
    <property type="match status" value="1"/>
</dbReference>
<dbReference type="SMART" id="SM00824">
    <property type="entry name" value="PKS_TE"/>
    <property type="match status" value="1"/>
</dbReference>
<feature type="active site" description="Proton acceptor; for dehydratase activity" evidence="7">
    <location>
        <position position="929"/>
    </location>
</feature>
<reference evidence="12 13" key="1">
    <citation type="submission" date="2014-05" db="EMBL/GenBank/DDBJ databases">
        <title>Draft genome sequence of Amycolatopsis rifamycinica DSM 46095.</title>
        <authorList>
            <person name="Lal R."/>
            <person name="Saxena A."/>
            <person name="Kumari R."/>
            <person name="Mukherjee U."/>
            <person name="Singh P."/>
            <person name="Sangwan N."/>
            <person name="Mahato N.K."/>
        </authorList>
    </citation>
    <scope>NUCLEOTIDE SEQUENCE [LARGE SCALE GENOMIC DNA]</scope>
    <source>
        <strain evidence="12 13">DSM 46095</strain>
    </source>
</reference>
<dbReference type="PROSITE" id="PS50075">
    <property type="entry name" value="CARRIER"/>
    <property type="match status" value="1"/>
</dbReference>
<dbReference type="GO" id="GO:0031177">
    <property type="term" value="F:phosphopantetheine binding"/>
    <property type="evidence" value="ECO:0007669"/>
    <property type="project" value="InterPro"/>
</dbReference>
<keyword evidence="3" id="KW-0808">Transferase</keyword>
<dbReference type="SMART" id="SM00826">
    <property type="entry name" value="PKS_DH"/>
    <property type="match status" value="1"/>
</dbReference>
<feature type="domain" description="Carrier" evidence="9">
    <location>
        <begin position="1662"/>
        <end position="1737"/>
    </location>
</feature>
<dbReference type="PANTHER" id="PTHR43775">
    <property type="entry name" value="FATTY ACID SYNTHASE"/>
    <property type="match status" value="1"/>
</dbReference>
<dbReference type="Pfam" id="PF00975">
    <property type="entry name" value="Thioesterase"/>
    <property type="match status" value="1"/>
</dbReference>
<dbReference type="InterPro" id="IPR042104">
    <property type="entry name" value="PKS_dehydratase_sf"/>
</dbReference>
<dbReference type="SMART" id="SM00823">
    <property type="entry name" value="PKS_PP"/>
    <property type="match status" value="1"/>
</dbReference>
<dbReference type="Pfam" id="PF16197">
    <property type="entry name" value="KAsynt_C_assoc"/>
    <property type="match status" value="1"/>
</dbReference>
<feature type="region of interest" description="C-terminal hotdog fold" evidence="7">
    <location>
        <begin position="1028"/>
        <end position="1163"/>
    </location>
</feature>
<evidence type="ECO:0000259" key="11">
    <source>
        <dbReference type="PROSITE" id="PS52019"/>
    </source>
</evidence>
<dbReference type="Gene3D" id="3.10.129.110">
    <property type="entry name" value="Polyketide synthase dehydratase"/>
    <property type="match status" value="1"/>
</dbReference>
<evidence type="ECO:0000256" key="8">
    <source>
        <dbReference type="SAM" id="MobiDB-lite"/>
    </source>
</evidence>
<dbReference type="GO" id="GO:0006633">
    <property type="term" value="P:fatty acid biosynthetic process"/>
    <property type="evidence" value="ECO:0007669"/>
    <property type="project" value="InterPro"/>
</dbReference>
<dbReference type="PROSITE" id="PS00606">
    <property type="entry name" value="KS3_1"/>
    <property type="match status" value="1"/>
</dbReference>
<proteinExistence type="predicted"/>
<evidence type="ECO:0000256" key="6">
    <source>
        <dbReference type="ARBA" id="ARBA00023315"/>
    </source>
</evidence>
<keyword evidence="2" id="KW-0597">Phosphoprotein</keyword>
<dbReference type="Pfam" id="PF00109">
    <property type="entry name" value="ketoacyl-synt"/>
    <property type="match status" value="1"/>
</dbReference>
<dbReference type="SUPFAM" id="SSF53474">
    <property type="entry name" value="alpha/beta-Hydrolases"/>
    <property type="match status" value="1"/>
</dbReference>
<keyword evidence="1" id="KW-0596">Phosphopantetheine</keyword>
<dbReference type="InterPro" id="IPR020802">
    <property type="entry name" value="TesA-like"/>
</dbReference>
<dbReference type="SUPFAM" id="SSF51735">
    <property type="entry name" value="NAD(P)-binding Rossmann-fold domains"/>
    <property type="match status" value="2"/>
</dbReference>
<dbReference type="InterPro" id="IPR055123">
    <property type="entry name" value="SpnB-like_Rossmann"/>
</dbReference>
<dbReference type="SMART" id="SM00827">
    <property type="entry name" value="PKS_AT"/>
    <property type="match status" value="1"/>
</dbReference>
<dbReference type="OrthoDB" id="9778690at2"/>
<dbReference type="CDD" id="cd00833">
    <property type="entry name" value="PKS"/>
    <property type="match status" value="1"/>
</dbReference>
<dbReference type="InterPro" id="IPR009081">
    <property type="entry name" value="PP-bd_ACP"/>
</dbReference>
<dbReference type="Pfam" id="PF21089">
    <property type="entry name" value="PKS_DH_N"/>
    <property type="match status" value="1"/>
</dbReference>
<keyword evidence="6" id="KW-0012">Acyltransferase</keyword>
<keyword evidence="13" id="KW-1185">Reference proteome</keyword>
<dbReference type="Gene3D" id="3.40.366.10">
    <property type="entry name" value="Malonyl-Coenzyme A Acyl Carrier Protein, domain 2"/>
    <property type="match status" value="1"/>
</dbReference>
<dbReference type="Pfam" id="PF08659">
    <property type="entry name" value="KR"/>
    <property type="match status" value="1"/>
</dbReference>
<dbReference type="PANTHER" id="PTHR43775:SF51">
    <property type="entry name" value="INACTIVE PHENOLPHTHIOCEROL SYNTHESIS POLYKETIDE SYNTHASE TYPE I PKS1-RELATED"/>
    <property type="match status" value="1"/>
</dbReference>
<evidence type="ECO:0000256" key="3">
    <source>
        <dbReference type="ARBA" id="ARBA00022679"/>
    </source>
</evidence>
<feature type="domain" description="PKS/mFAS DH" evidence="11">
    <location>
        <begin position="897"/>
        <end position="1163"/>
    </location>
</feature>
<dbReference type="InterPro" id="IPR001031">
    <property type="entry name" value="Thioesterase"/>
</dbReference>
<dbReference type="Gene3D" id="3.40.50.720">
    <property type="entry name" value="NAD(P)-binding Rossmann-like Domain"/>
    <property type="match status" value="1"/>
</dbReference>
<evidence type="ECO:0000313" key="12">
    <source>
        <dbReference type="EMBL" id="KDN21841.1"/>
    </source>
</evidence>
<feature type="domain" description="Ketosynthase family 3 (KS3)" evidence="10">
    <location>
        <begin position="33"/>
        <end position="461"/>
    </location>
</feature>
<dbReference type="Gene3D" id="3.40.47.10">
    <property type="match status" value="1"/>
</dbReference>
<dbReference type="PROSITE" id="PS00012">
    <property type="entry name" value="PHOSPHOPANTETHEINE"/>
    <property type="match status" value="1"/>
</dbReference>
<dbReference type="SUPFAM" id="SSF55048">
    <property type="entry name" value="Probable ACP-binding domain of malonyl-CoA ACP transacylase"/>
    <property type="match status" value="1"/>
</dbReference>
<dbReference type="InterPro" id="IPR049551">
    <property type="entry name" value="PKS_DH_C"/>
</dbReference>
<dbReference type="SUPFAM" id="SSF52151">
    <property type="entry name" value="FabD/lysophospholipase-like"/>
    <property type="match status" value="1"/>
</dbReference>
<dbReference type="InterPro" id="IPR016039">
    <property type="entry name" value="Thiolase-like"/>
</dbReference>
<dbReference type="Pfam" id="PF00550">
    <property type="entry name" value="PP-binding"/>
    <property type="match status" value="1"/>
</dbReference>
<dbReference type="InterPro" id="IPR036736">
    <property type="entry name" value="ACP-like_sf"/>
</dbReference>
<dbReference type="InterPro" id="IPR013968">
    <property type="entry name" value="PKS_KR"/>
</dbReference>
<dbReference type="InterPro" id="IPR001227">
    <property type="entry name" value="Ac_transferase_dom_sf"/>
</dbReference>
<dbReference type="InterPro" id="IPR016036">
    <property type="entry name" value="Malonyl_transacylase_ACP-bd"/>
</dbReference>
<dbReference type="PROSITE" id="PS52019">
    <property type="entry name" value="PKS_MFAS_DH"/>
    <property type="match status" value="1"/>
</dbReference>
<sequence>MASQDQLRAYLKRAVTEARDARQKQRELEERAREPIAIIGTACRFPGGAESPEQLWRLVADGVDAVGEFPADRGWDLGGLFDPDPDHPGTSTTAAGAFLPGAAEFDAGFFGISPREALATDPQHRLLLETAWEAVERARIDPASLRGTRTGVFAGVIYTEYGARVWNGSAPEGLEGFLGTGSAGGIASGRIAYTLGLEGPAITVDTACSSALVALHLASESLRRGECTLALAGGVTVLATPAAFLEFSRQRGLAPDGRCKAFAAAADGTGWAEGAGILLLERLSEARRRGHPVLAVIRGSAVNSDGASSGLTAPNGPAQQRVIRAALANAGLSTSDVDAVEAHGTGTKLGDPIEAQALLATYGRDRPGDRPLWLGSVKSNIGHTQAAAGVAGVIKMVEAMRRGVLPRTLHVDEPTPQVDWTEGAVRLLTEAVAWPETGRPRRAGVSAFGLSGTNAHVIVEQVPPDEEPAPGPETGVVPWVLSGRTAQAVRDQAARLASFVAERPELSVVDIARSLAVTRSRFGFRAVAAGADRTALLDALARAEAEAAAEGKVAFLFSGQGAQRAGMGRELYDRFPVYAEAFDAVCARFPLPVREVVFGDAEALDRTEYAQPALFAVEVALFRLLESWGLLPDTLAGHSIGEIAAAHAAGIFSLDDAATLVAARGALMQALPAGGAMTAVEATEAEVRPLLGATTGIAAVNGPRAVVVSGARADVERIAETFAGQGRRTKALAVSHAFHSPLMEPMLAEFRRVVEGLTFAEPLIPVHSTVSRAADMATVDYWVTHVRATVRFADAVEQLRTAGVTTALELGPGGVLSGMGPACTGDIRFVPGLRGGRPEPETLFGALTTLAPDWAAVVAEGRTVDLPTYAFQREHFWLREPPRTGGVEAAGLTAIGHPLLTACVPVPSTGALVLTGRLPAAAGSWPADHEVLGKRLLPGAAVVELVLRAAAEAGYGQLEELTLEAPLVLPDEATRVQVVLGAPEPSGRRTVGVHAQTGEGPWTRHATGSVVVAAGEVPGEAPDWPPAGEELSVPELHDDLAAAGLGYGPAFQGLDAAWRAGEEVFAEVTLPVDADGFGIHPALLDAALHAAARLASAAEPGVPRLPFAWSGVRLHAEGATSLRVRLAPAGGEAFSLVAWDPAGRPVLTVESLVLRPAGRPGDRPRAGELLRVDWSRLPLAAAEQAAWPVVGPAPEHVTVSAKYGDLAELGRALDAGTAVPPVVLATVPAGDPGPADAGLGATVPRGAGPGSVGSADRGAAPAASAVSAAAVRDAVQRTLALARFWVEEARFDGSKLVLVTRNAVAAPAPDLVQAPLWGLLRSAQAEHPDRFVLVDSDATEASAEALAGAVATGEPQLVLRDGAARVPRLTAAASAAGPVAFDRDGTVLLTGGSGDLARVLARHLVRVHGVRHLLLAARRPERAADLAAELTGAGADVTAAACDVADREAVRSLLAAVPAAHPLTAVLHTAGVLDDGVLTSLRPGQLEAVLRPKVDGGLVLDELTRDLGLAAFVLFSSAAGQFGAPGQAGYAAANAFADALARRRRADGLPATALAWGLWQQHDGMAGGLGAADRNRMARAGVVALSEEDGLRLFDAALAGEEAVVVPIGLDRAVLRNSGERVPALLRGLVRAPVRRAAKTAPDSAGSFAGGLAELSEEDRRARVLELVRQEAAVVLGHAGADAITAGRPFLEAGFDSLTAVELRNRLAAATGTRLPVSVVFDLATPAALAGRLAGELAPGRPAAPADAGDTVNALYRQAWERRDIVAGNEFLRAAARLRPKYDDAAYLAELPPPVTLATGPARPRLICVPTLAASSSPLHYARFAAELQGVRDVSVVYLPGYADAREKLPASFDAMAGLLADSVERAADGEPFALVGYSAGGWLATAAALRLEHRGRTPAGVVLVDTYFFDADLPLIEPTLADEMFAREDFFGRIGHARLTGMGGYLNVLDTFTPRATKAPMLFVRAQDPLPSEGDGVGPDHPIWRHEIPFADETVEVPGHHMNVMEQENAREVARAVDRWLA</sequence>
<dbReference type="eggNOG" id="COG3321">
    <property type="taxonomic scope" value="Bacteria"/>
</dbReference>
<dbReference type="InterPro" id="IPR020841">
    <property type="entry name" value="PKS_Beta-ketoAc_synthase_dom"/>
</dbReference>
<dbReference type="InterPro" id="IPR049552">
    <property type="entry name" value="PKS_DH_N"/>
</dbReference>
<dbReference type="InterPro" id="IPR014043">
    <property type="entry name" value="Acyl_transferase_dom"/>
</dbReference>
<dbReference type="InterPro" id="IPR016035">
    <property type="entry name" value="Acyl_Trfase/lysoPLipase"/>
</dbReference>
<evidence type="ECO:0000256" key="5">
    <source>
        <dbReference type="ARBA" id="ARBA00023268"/>
    </source>
</evidence>
<dbReference type="Pfam" id="PF02801">
    <property type="entry name" value="Ketoacyl-synt_C"/>
    <property type="match status" value="1"/>
</dbReference>
<dbReference type="InterPro" id="IPR029058">
    <property type="entry name" value="AB_hydrolase_fold"/>
</dbReference>
<dbReference type="STRING" id="287986.DV20_12995"/>
<evidence type="ECO:0000259" key="10">
    <source>
        <dbReference type="PROSITE" id="PS52004"/>
    </source>
</evidence>
<evidence type="ECO:0000256" key="7">
    <source>
        <dbReference type="PROSITE-ProRule" id="PRU01363"/>
    </source>
</evidence>
<feature type="region of interest" description="N-terminal hotdog fold" evidence="7">
    <location>
        <begin position="897"/>
        <end position="1017"/>
    </location>
</feature>
<dbReference type="SMART" id="SM00825">
    <property type="entry name" value="PKS_KS"/>
    <property type="match status" value="1"/>
</dbReference>
<evidence type="ECO:0000256" key="2">
    <source>
        <dbReference type="ARBA" id="ARBA00022553"/>
    </source>
</evidence>
<dbReference type="Pfam" id="PF00698">
    <property type="entry name" value="Acyl_transf_1"/>
    <property type="match status" value="1"/>
</dbReference>
<dbReference type="Pfam" id="PF14765">
    <property type="entry name" value="PS-DH"/>
    <property type="match status" value="1"/>
</dbReference>
<name>A0A066U316_9PSEU</name>
<dbReference type="Gene3D" id="3.40.50.1820">
    <property type="entry name" value="alpha/beta hydrolase"/>
    <property type="match status" value="1"/>
</dbReference>
<dbReference type="InterPro" id="IPR018201">
    <property type="entry name" value="Ketoacyl_synth_AS"/>
</dbReference>
<dbReference type="Gene3D" id="1.10.1200.10">
    <property type="entry name" value="ACP-like"/>
    <property type="match status" value="1"/>
</dbReference>
<dbReference type="PROSITE" id="PS52004">
    <property type="entry name" value="KS3_2"/>
    <property type="match status" value="1"/>
</dbReference>
<dbReference type="InterPro" id="IPR014030">
    <property type="entry name" value="Ketoacyl_synth_N"/>
</dbReference>
<comment type="caution">
    <text evidence="12">The sequence shown here is derived from an EMBL/GenBank/DDBJ whole genome shotgun (WGS) entry which is preliminary data.</text>
</comment>